<accession>A0ABS8SR64</accession>
<name>A0ABS8SR64_DATST</name>
<proteinExistence type="predicted"/>
<evidence type="ECO:0000313" key="1">
    <source>
        <dbReference type="EMBL" id="MCD7461376.1"/>
    </source>
</evidence>
<comment type="caution">
    <text evidence="1">The sequence shown here is derived from an EMBL/GenBank/DDBJ whole genome shotgun (WGS) entry which is preliminary data.</text>
</comment>
<keyword evidence="2" id="KW-1185">Reference proteome</keyword>
<dbReference type="EMBL" id="JACEIK010000720">
    <property type="protein sequence ID" value="MCD7461376.1"/>
    <property type="molecule type" value="Genomic_DNA"/>
</dbReference>
<reference evidence="1 2" key="1">
    <citation type="journal article" date="2021" name="BMC Genomics">
        <title>Datura genome reveals duplications of psychoactive alkaloid biosynthetic genes and high mutation rate following tissue culture.</title>
        <authorList>
            <person name="Rajewski A."/>
            <person name="Carter-House D."/>
            <person name="Stajich J."/>
            <person name="Litt A."/>
        </authorList>
    </citation>
    <scope>NUCLEOTIDE SEQUENCE [LARGE SCALE GENOMIC DNA]</scope>
    <source>
        <strain evidence="1">AR-01</strain>
    </source>
</reference>
<feature type="non-terminal residue" evidence="1">
    <location>
        <position position="68"/>
    </location>
</feature>
<gene>
    <name evidence="1" type="ORF">HAX54_046003</name>
</gene>
<dbReference type="Proteomes" id="UP000823775">
    <property type="component" value="Unassembled WGS sequence"/>
</dbReference>
<protein>
    <submittedName>
        <fullName evidence="1">Uncharacterized protein</fullName>
    </submittedName>
</protein>
<evidence type="ECO:0000313" key="2">
    <source>
        <dbReference type="Proteomes" id="UP000823775"/>
    </source>
</evidence>
<sequence>MKAARSNSLSKLQLLLQSPPIVTGRAVSTLSSPILKQSSLLSGQLQPRQLSPFFTSVRHFRNARDPSV</sequence>
<organism evidence="1 2">
    <name type="scientific">Datura stramonium</name>
    <name type="common">Jimsonweed</name>
    <name type="synonym">Common thornapple</name>
    <dbReference type="NCBI Taxonomy" id="4076"/>
    <lineage>
        <taxon>Eukaryota</taxon>
        <taxon>Viridiplantae</taxon>
        <taxon>Streptophyta</taxon>
        <taxon>Embryophyta</taxon>
        <taxon>Tracheophyta</taxon>
        <taxon>Spermatophyta</taxon>
        <taxon>Magnoliopsida</taxon>
        <taxon>eudicotyledons</taxon>
        <taxon>Gunneridae</taxon>
        <taxon>Pentapetalae</taxon>
        <taxon>asterids</taxon>
        <taxon>lamiids</taxon>
        <taxon>Solanales</taxon>
        <taxon>Solanaceae</taxon>
        <taxon>Solanoideae</taxon>
        <taxon>Datureae</taxon>
        <taxon>Datura</taxon>
    </lineage>
</organism>